<accession>X1UQ90</accession>
<reference evidence="1" key="1">
    <citation type="journal article" date="2014" name="Front. Microbiol.">
        <title>High frequency of phylogenetically diverse reductive dehalogenase-homologous genes in deep subseafloor sedimentary metagenomes.</title>
        <authorList>
            <person name="Kawai M."/>
            <person name="Futagami T."/>
            <person name="Toyoda A."/>
            <person name="Takaki Y."/>
            <person name="Nishi S."/>
            <person name="Hori S."/>
            <person name="Arai W."/>
            <person name="Tsubouchi T."/>
            <person name="Morono Y."/>
            <person name="Uchiyama I."/>
            <person name="Ito T."/>
            <person name="Fujiyama A."/>
            <person name="Inagaki F."/>
            <person name="Takami H."/>
        </authorList>
    </citation>
    <scope>NUCLEOTIDE SEQUENCE</scope>
    <source>
        <strain evidence="1">Expedition CK06-06</strain>
    </source>
</reference>
<proteinExistence type="predicted"/>
<feature type="non-terminal residue" evidence="1">
    <location>
        <position position="209"/>
    </location>
</feature>
<organism evidence="1">
    <name type="scientific">marine sediment metagenome</name>
    <dbReference type="NCBI Taxonomy" id="412755"/>
    <lineage>
        <taxon>unclassified sequences</taxon>
        <taxon>metagenomes</taxon>
        <taxon>ecological metagenomes</taxon>
    </lineage>
</organism>
<dbReference type="Pfam" id="PF06676">
    <property type="entry name" value="DUF1178"/>
    <property type="match status" value="1"/>
</dbReference>
<dbReference type="EMBL" id="BARW01036671">
    <property type="protein sequence ID" value="GAJ19669.1"/>
    <property type="molecule type" value="Genomic_DNA"/>
</dbReference>
<feature type="non-terminal residue" evidence="1">
    <location>
        <position position="1"/>
    </location>
</feature>
<sequence length="209" mass="23557">KCEKSHKFEGWFSDRMAFEDQKSKKLITCPVCGSSNVEMVPSSIAIMGKDVEKSREENLKDISPMKALQLFHKYLDKNFDDVGDKFTDVALRIHRGEEDKRNIKGTTTRDEEIIQGAEHLFPFHHDKIGIDPVIGKTLSCGGFPYCHYIFAVGENNIGTTCVNIKGFRHILQGNRSTLQMPARSDISPPAFEIDPPLQLGKCRSLEEGK</sequence>
<name>X1UQ90_9ZZZZ</name>
<protein>
    <recommendedName>
        <fullName evidence="2">DUF1178 domain-containing protein</fullName>
    </recommendedName>
</protein>
<dbReference type="InterPro" id="IPR009562">
    <property type="entry name" value="DUF1178"/>
</dbReference>
<gene>
    <name evidence="1" type="ORF">S12H4_56852</name>
</gene>
<evidence type="ECO:0000313" key="1">
    <source>
        <dbReference type="EMBL" id="GAJ19669.1"/>
    </source>
</evidence>
<comment type="caution">
    <text evidence="1">The sequence shown here is derived from an EMBL/GenBank/DDBJ whole genome shotgun (WGS) entry which is preliminary data.</text>
</comment>
<evidence type="ECO:0008006" key="2">
    <source>
        <dbReference type="Google" id="ProtNLM"/>
    </source>
</evidence>
<dbReference type="AlphaFoldDB" id="X1UQ90"/>